<dbReference type="Gene3D" id="3.40.50.2000">
    <property type="entry name" value="Glycogen Phosphorylase B"/>
    <property type="match status" value="2"/>
</dbReference>
<dbReference type="InterPro" id="IPR050194">
    <property type="entry name" value="Glycosyltransferase_grp1"/>
</dbReference>
<dbReference type="InterPro" id="IPR028098">
    <property type="entry name" value="Glyco_trans_4-like_N"/>
</dbReference>
<name>A0ABW3IFM6_9FLAO</name>
<dbReference type="SUPFAM" id="SSF53756">
    <property type="entry name" value="UDP-Glycosyltransferase/glycogen phosphorylase"/>
    <property type="match status" value="1"/>
</dbReference>
<proteinExistence type="predicted"/>
<dbReference type="EMBL" id="JBHTJP010000032">
    <property type="protein sequence ID" value="MFD0976353.1"/>
    <property type="molecule type" value="Genomic_DNA"/>
</dbReference>
<evidence type="ECO:0000259" key="1">
    <source>
        <dbReference type="Pfam" id="PF00534"/>
    </source>
</evidence>
<keyword evidence="4" id="KW-1185">Reference proteome</keyword>
<dbReference type="InterPro" id="IPR001296">
    <property type="entry name" value="Glyco_trans_1"/>
</dbReference>
<dbReference type="PANTHER" id="PTHR45947">
    <property type="entry name" value="SULFOQUINOVOSYL TRANSFERASE SQD2"/>
    <property type="match status" value="1"/>
</dbReference>
<keyword evidence="3" id="KW-0808">Transferase</keyword>
<comment type="caution">
    <text evidence="3">The sequence shown here is derived from an EMBL/GenBank/DDBJ whole genome shotgun (WGS) entry which is preliminary data.</text>
</comment>
<dbReference type="GO" id="GO:0016757">
    <property type="term" value="F:glycosyltransferase activity"/>
    <property type="evidence" value="ECO:0007669"/>
    <property type="project" value="UniProtKB-KW"/>
</dbReference>
<accession>A0ABW3IFM6</accession>
<evidence type="ECO:0000259" key="2">
    <source>
        <dbReference type="Pfam" id="PF13439"/>
    </source>
</evidence>
<dbReference type="Proteomes" id="UP001597100">
    <property type="component" value="Unassembled WGS sequence"/>
</dbReference>
<reference evidence="4" key="1">
    <citation type="journal article" date="2019" name="Int. J. Syst. Evol. Microbiol.">
        <title>The Global Catalogue of Microorganisms (GCM) 10K type strain sequencing project: providing services to taxonomists for standard genome sequencing and annotation.</title>
        <authorList>
            <consortium name="The Broad Institute Genomics Platform"/>
            <consortium name="The Broad Institute Genome Sequencing Center for Infectious Disease"/>
            <person name="Wu L."/>
            <person name="Ma J."/>
        </authorList>
    </citation>
    <scope>NUCLEOTIDE SEQUENCE [LARGE SCALE GENOMIC DNA]</scope>
    <source>
        <strain evidence="4">CCUG 60898</strain>
    </source>
</reference>
<evidence type="ECO:0000313" key="3">
    <source>
        <dbReference type="EMBL" id="MFD0976353.1"/>
    </source>
</evidence>
<evidence type="ECO:0000313" key="4">
    <source>
        <dbReference type="Proteomes" id="UP001597100"/>
    </source>
</evidence>
<sequence length="398" mass="46027">MKDQILYVVGGRSFSSKNPGRKIGEVISVWQKIGVEVHTQFGRDIIEKNDSEVIKYGSQHHYDAKYRNIKWLSLLVNSYSELRDITHNFKLYKKLKKEYKQKDLNLIWERSARLHFSGLKLAQKKNVPFVLEWKDNLLNYKYSFFKFLASYYEKKKLNEADFIVVESSVLKNQLISQGIESAKIKVALNAVNPNEFKKEEDKGLMVRKELNIPQSEIVVGYLGSYAFYHNTSLLVKAAKLTLEKSNNITFVLVGNGKEYKECKALAKEFNLPKEKFMMLDGIDKELVPHYLSMMDITILPGSTDIICPIKIMEYMAAETVVLAPDYECNREVIKDEVNGILFESNNELDLSEKIASIENDQSMQEKLKNNARQYVVDNLTWEQTWGDVLLKTLQNEAD</sequence>
<feature type="domain" description="Glycosyltransferase subfamily 4-like N-terminal" evidence="2">
    <location>
        <begin position="80"/>
        <end position="194"/>
    </location>
</feature>
<dbReference type="EC" id="2.4.-.-" evidence="3"/>
<keyword evidence="3" id="KW-0328">Glycosyltransferase</keyword>
<gene>
    <name evidence="3" type="ORF">ACFQ1G_06080</name>
</gene>
<dbReference type="RefSeq" id="WP_380737604.1">
    <property type="nucleotide sequence ID" value="NZ_JBHTJP010000032.1"/>
</dbReference>
<protein>
    <submittedName>
        <fullName evidence="3">Glycosyltransferase</fullName>
        <ecNumber evidence="3">2.4.-.-</ecNumber>
    </submittedName>
</protein>
<dbReference type="Pfam" id="PF13439">
    <property type="entry name" value="Glyco_transf_4"/>
    <property type="match status" value="1"/>
</dbReference>
<feature type="domain" description="Glycosyl transferase family 1" evidence="1">
    <location>
        <begin position="207"/>
        <end position="373"/>
    </location>
</feature>
<organism evidence="3 4">
    <name type="scientific">Salinimicrobium gaetbulicola</name>
    <dbReference type="NCBI Taxonomy" id="999702"/>
    <lineage>
        <taxon>Bacteria</taxon>
        <taxon>Pseudomonadati</taxon>
        <taxon>Bacteroidota</taxon>
        <taxon>Flavobacteriia</taxon>
        <taxon>Flavobacteriales</taxon>
        <taxon>Flavobacteriaceae</taxon>
        <taxon>Salinimicrobium</taxon>
    </lineage>
</organism>
<dbReference type="Pfam" id="PF00534">
    <property type="entry name" value="Glycos_transf_1"/>
    <property type="match status" value="1"/>
</dbReference>
<dbReference type="PANTHER" id="PTHR45947:SF3">
    <property type="entry name" value="SULFOQUINOVOSYL TRANSFERASE SQD2"/>
    <property type="match status" value="1"/>
</dbReference>